<dbReference type="Gene3D" id="3.40.50.1820">
    <property type="entry name" value="alpha/beta hydrolase"/>
    <property type="match status" value="1"/>
</dbReference>
<dbReference type="eggNOG" id="COG1073">
    <property type="taxonomic scope" value="Bacteria"/>
</dbReference>
<dbReference type="SUPFAM" id="SSF53474">
    <property type="entry name" value="alpha/beta-Hydrolases"/>
    <property type="match status" value="1"/>
</dbReference>
<accession>C5BKB0</accession>
<dbReference type="ESTHER" id="tertt-c5bkb0">
    <property type="family name" value="Duf_1100-S"/>
</dbReference>
<proteinExistence type="predicted"/>
<evidence type="ECO:0008006" key="3">
    <source>
        <dbReference type="Google" id="ProtNLM"/>
    </source>
</evidence>
<sequence length="360" mass="40182">MNYLQELQELVALHARAQNMDMGRCRKILARINSVDQLGAGGWGSEWQCEGDSDVAAGKFESAFQYYNLARFPYPVNEDMYASHEKCVTTFMSWATKKGLELKRLSIRIDSVDIPFYFSSAGKNKPLLLVMGGIVSIKEQWQAFLWAAKKLGVSVLVAEMPGVGENKLVYDRSAYDFISELIDAVQDEADVSHTHIVAMSFSGNLALRQAMDDSRIRAITTVGAPVHQFFTDAQWWQQVPLTTKRTLAHLCKVDESEVFAYISRFAIEGEELAALKIPVYYVRSVKDEIIPPGEKAMLVNNLASLSLREYQDVHGSPNHMSDLQKYVPFTVLKEAGTNKVAQTMLNVLLALGGMKRAVGV</sequence>
<dbReference type="STRING" id="377629.TERTU_2370"/>
<reference evidence="1 2" key="1">
    <citation type="journal article" date="2009" name="PLoS ONE">
        <title>The complete genome of Teredinibacter turnerae T7901: an intracellular endosymbiont of marine wood-boring bivalves (shipworms).</title>
        <authorList>
            <person name="Yang J.C."/>
            <person name="Madupu R."/>
            <person name="Durkin A.S."/>
            <person name="Ekborg N.A."/>
            <person name="Pedamallu C.S."/>
            <person name="Hostetler J.B."/>
            <person name="Radune D."/>
            <person name="Toms B.S."/>
            <person name="Henrissat B."/>
            <person name="Coutinho P.M."/>
            <person name="Schwarz S."/>
            <person name="Field L."/>
            <person name="Trindade-Silva A.E."/>
            <person name="Soares C.A.G."/>
            <person name="Elshahawi S."/>
            <person name="Hanora A."/>
            <person name="Schmidt E.W."/>
            <person name="Haygood M.G."/>
            <person name="Posfai J."/>
            <person name="Benner J."/>
            <person name="Madinger C."/>
            <person name="Nove J."/>
            <person name="Anton B."/>
            <person name="Chaudhary K."/>
            <person name="Foster J."/>
            <person name="Holman A."/>
            <person name="Kumar S."/>
            <person name="Lessard P.A."/>
            <person name="Luyten Y.A."/>
            <person name="Slatko B."/>
            <person name="Wood N."/>
            <person name="Wu B."/>
            <person name="Teplitski M."/>
            <person name="Mougous J.D."/>
            <person name="Ward N."/>
            <person name="Eisen J.A."/>
            <person name="Badger J.H."/>
            <person name="Distel D.L."/>
        </authorList>
    </citation>
    <scope>NUCLEOTIDE SEQUENCE [LARGE SCALE GENOMIC DNA]</scope>
    <source>
        <strain evidence="2">ATCC 39867 / T7901</strain>
    </source>
</reference>
<dbReference type="EMBL" id="CP001614">
    <property type="protein sequence ID" value="ACR11782.1"/>
    <property type="molecule type" value="Genomic_DNA"/>
</dbReference>
<keyword evidence="2" id="KW-1185">Reference proteome</keyword>
<gene>
    <name evidence="1" type="ordered locus">TERTU_2370</name>
</gene>
<name>C5BKB0_TERTT</name>
<dbReference type="AlphaFoldDB" id="C5BKB0"/>
<dbReference type="RefSeq" id="WP_015817893.1">
    <property type="nucleotide sequence ID" value="NC_012997.1"/>
</dbReference>
<evidence type="ECO:0000313" key="2">
    <source>
        <dbReference type="Proteomes" id="UP000009080"/>
    </source>
</evidence>
<protein>
    <recommendedName>
        <fullName evidence="3">Alpha/beta hydrolase</fullName>
    </recommendedName>
</protein>
<organism evidence="1 2">
    <name type="scientific">Teredinibacter turnerae (strain ATCC 39867 / T7901)</name>
    <dbReference type="NCBI Taxonomy" id="377629"/>
    <lineage>
        <taxon>Bacteria</taxon>
        <taxon>Pseudomonadati</taxon>
        <taxon>Pseudomonadota</taxon>
        <taxon>Gammaproteobacteria</taxon>
        <taxon>Cellvibrionales</taxon>
        <taxon>Cellvibrionaceae</taxon>
        <taxon>Teredinibacter</taxon>
    </lineage>
</organism>
<dbReference type="KEGG" id="ttu:TERTU_2370"/>
<dbReference type="InterPro" id="IPR029058">
    <property type="entry name" value="AB_hydrolase_fold"/>
</dbReference>
<dbReference type="HOGENOM" id="CLU_771068_0_0_6"/>
<dbReference type="Pfam" id="PF06500">
    <property type="entry name" value="FrsA-like"/>
    <property type="match status" value="1"/>
</dbReference>
<evidence type="ECO:0000313" key="1">
    <source>
        <dbReference type="EMBL" id="ACR11782.1"/>
    </source>
</evidence>
<dbReference type="InterPro" id="IPR010520">
    <property type="entry name" value="FrsA-like"/>
</dbReference>
<dbReference type="Proteomes" id="UP000009080">
    <property type="component" value="Chromosome"/>
</dbReference>
<dbReference type="OrthoDB" id="5704902at2"/>